<dbReference type="AlphaFoldDB" id="A0A969WD77"/>
<keyword evidence="1" id="KW-1133">Transmembrane helix</keyword>
<accession>A0A969WD77</accession>
<proteinExistence type="predicted"/>
<keyword evidence="1" id="KW-0472">Membrane</keyword>
<gene>
    <name evidence="2" type="ORF">G7Y82_19075</name>
</gene>
<sequence length="473" mass="50934">MPCGRNKHAHATQSGQIRLGLLFGLALLFGIGFAGGAAFLHWRDRSSLPAEGERFVTLALSLAHPPHEAEVDAYFGPSSLDHRADAEAPSLDVLLSRARALQADVEAPSATPSPRRQALANQLDSFVALLDGLAHPGKQSFADEAREVYGVQLPATDAAAMQKAAAALDALLPGPGSLVQRVEDYQNRFVVPTARRKAVFERALAECRTRTLAHWRLPAQERLTVEWTDKVDAAWHRYDGNYHSTLQINPQAVAFIGSALDVACHEAYPGHHAQFSVMQADAGAQGLPVEDQVVLLRSPASVLREGAANYGVDLAFPLDDRRAFQRDVLFPLAGFNPAEAAKYAEVHRLVNELSLSVVPILRDYRDGKLSAGMAAYQLRTQALIPSPQALLGFVDQYGAYAVGYTVARDVVRDAVQARAAQFGGDRWQALRAVLDAPQGGVAGVEAAQTAGIVYAGRVAWCRSESPARSVSLN</sequence>
<evidence type="ECO:0008006" key="4">
    <source>
        <dbReference type="Google" id="ProtNLM"/>
    </source>
</evidence>
<keyword evidence="3" id="KW-1185">Reference proteome</keyword>
<comment type="caution">
    <text evidence="2">The sequence shown here is derived from an EMBL/GenBank/DDBJ whole genome shotgun (WGS) entry which is preliminary data.</text>
</comment>
<evidence type="ECO:0000313" key="2">
    <source>
        <dbReference type="EMBL" id="NKF24418.1"/>
    </source>
</evidence>
<dbReference type="RefSeq" id="WP_168149727.1">
    <property type="nucleotide sequence ID" value="NZ_JAAVXB010000015.1"/>
</dbReference>
<evidence type="ECO:0000313" key="3">
    <source>
        <dbReference type="Proteomes" id="UP000653472"/>
    </source>
</evidence>
<reference evidence="2" key="1">
    <citation type="submission" date="2020-03" db="EMBL/GenBank/DDBJ databases">
        <title>Solimonas marina sp. nov., isolated from deep seawater of the Pacific Ocean.</title>
        <authorList>
            <person name="Liu X."/>
            <person name="Lai Q."/>
            <person name="Sun F."/>
            <person name="Gai Y."/>
            <person name="Li G."/>
            <person name="Shao Z."/>
        </authorList>
    </citation>
    <scope>NUCLEOTIDE SEQUENCE</scope>
    <source>
        <strain evidence="2">C16B3</strain>
    </source>
</reference>
<keyword evidence="1" id="KW-0812">Transmembrane</keyword>
<dbReference type="Proteomes" id="UP000653472">
    <property type="component" value="Unassembled WGS sequence"/>
</dbReference>
<protein>
    <recommendedName>
        <fullName evidence="4">DUF885 domain-containing protein</fullName>
    </recommendedName>
</protein>
<feature type="transmembrane region" description="Helical" evidence="1">
    <location>
        <begin position="21"/>
        <end position="42"/>
    </location>
</feature>
<organism evidence="2 3">
    <name type="scientific">Solimonas marina</name>
    <dbReference type="NCBI Taxonomy" id="2714601"/>
    <lineage>
        <taxon>Bacteria</taxon>
        <taxon>Pseudomonadati</taxon>
        <taxon>Pseudomonadota</taxon>
        <taxon>Gammaproteobacteria</taxon>
        <taxon>Nevskiales</taxon>
        <taxon>Nevskiaceae</taxon>
        <taxon>Solimonas</taxon>
    </lineage>
</organism>
<name>A0A969WD77_9GAMM</name>
<dbReference type="EMBL" id="JAAVXB010000015">
    <property type="protein sequence ID" value="NKF24418.1"/>
    <property type="molecule type" value="Genomic_DNA"/>
</dbReference>
<evidence type="ECO:0000256" key="1">
    <source>
        <dbReference type="SAM" id="Phobius"/>
    </source>
</evidence>